<dbReference type="GeneID" id="69058044"/>
<feature type="transmembrane region" description="Helical" evidence="1">
    <location>
        <begin position="55"/>
        <end position="73"/>
    </location>
</feature>
<gene>
    <name evidence="2" type="ORF">GQR93_06700</name>
</gene>
<dbReference type="EMBL" id="CP047121">
    <property type="protein sequence ID" value="QHB51890.1"/>
    <property type="molecule type" value="Genomic_DNA"/>
</dbReference>
<reference evidence="2 3" key="1">
    <citation type="submission" date="2019-12" db="EMBL/GenBank/DDBJ databases">
        <title>Lactobacillus hilgardii FLUB.</title>
        <authorList>
            <person name="Gustaw K."/>
        </authorList>
    </citation>
    <scope>NUCLEOTIDE SEQUENCE [LARGE SCALE GENOMIC DNA]</scope>
    <source>
        <strain evidence="2 3">FLUB</strain>
    </source>
</reference>
<evidence type="ECO:0000313" key="3">
    <source>
        <dbReference type="Proteomes" id="UP000465035"/>
    </source>
</evidence>
<sequence length="256" mass="29504">MKTSQITKYLFKRQIVILGEMYLVTFAAIYILPLLLSLITGTLHDYSFVRILKTSPITGFFSFFMFVIATLSYENFKFLIQNGISRKTFFEAQITVYGLFILIGNTVNLVYNYLIYTPMTNRDTFNIFMTAYAKFFSNGIITVIFNFIFSALTLVIMTLIGMTIGSFLSLFSKTWQRILLVATPIIGGVTMIYIINALETSSLKMTWVEHFAELILGYHRSGIYNPFPMMAFMLLISVIMLAIVRYLFSKKQLKRE</sequence>
<organism evidence="2 3">
    <name type="scientific">Lentilactobacillus hilgardii</name>
    <name type="common">Lactobacillus hilgardii</name>
    <dbReference type="NCBI Taxonomy" id="1588"/>
    <lineage>
        <taxon>Bacteria</taxon>
        <taxon>Bacillati</taxon>
        <taxon>Bacillota</taxon>
        <taxon>Bacilli</taxon>
        <taxon>Lactobacillales</taxon>
        <taxon>Lactobacillaceae</taxon>
        <taxon>Lentilactobacillus</taxon>
    </lineage>
</organism>
<feature type="transmembrane region" description="Helical" evidence="1">
    <location>
        <begin position="178"/>
        <end position="198"/>
    </location>
</feature>
<dbReference type="AlphaFoldDB" id="A0A6P1E6W0"/>
<proteinExistence type="predicted"/>
<feature type="transmembrane region" description="Helical" evidence="1">
    <location>
        <begin position="227"/>
        <end position="248"/>
    </location>
</feature>
<feature type="transmembrane region" description="Helical" evidence="1">
    <location>
        <begin position="21"/>
        <end position="43"/>
    </location>
</feature>
<dbReference type="Proteomes" id="UP000465035">
    <property type="component" value="Chromosome"/>
</dbReference>
<evidence type="ECO:0000313" key="2">
    <source>
        <dbReference type="EMBL" id="QHB51890.1"/>
    </source>
</evidence>
<accession>A0A6P1E6W0</accession>
<keyword evidence="1" id="KW-0472">Membrane</keyword>
<evidence type="ECO:0000256" key="1">
    <source>
        <dbReference type="SAM" id="Phobius"/>
    </source>
</evidence>
<protein>
    <submittedName>
        <fullName evidence="2">ABC transporter permease</fullName>
    </submittedName>
</protein>
<feature type="transmembrane region" description="Helical" evidence="1">
    <location>
        <begin position="135"/>
        <end position="157"/>
    </location>
</feature>
<name>A0A6P1E6W0_LENHI</name>
<feature type="transmembrane region" description="Helical" evidence="1">
    <location>
        <begin position="94"/>
        <end position="115"/>
    </location>
</feature>
<dbReference type="RefSeq" id="WP_003553605.1">
    <property type="nucleotide sequence ID" value="NZ_CABKOL010000102.1"/>
</dbReference>
<keyword evidence="1" id="KW-0812">Transmembrane</keyword>
<keyword evidence="1" id="KW-1133">Transmembrane helix</keyword>